<reference evidence="5 6" key="1">
    <citation type="journal article" date="2022" name="Mar. Drugs">
        <title>Bioassay-Guided Fractionation Leads to the Detection of Cholic Acid Generated by the Rare Thalassomonas sp.</title>
        <authorList>
            <person name="Pheiffer F."/>
            <person name="Schneider Y.K."/>
            <person name="Hansen E.H."/>
            <person name="Andersen J.H."/>
            <person name="Isaksson J."/>
            <person name="Busche T."/>
            <person name="R C."/>
            <person name="Kalinowski J."/>
            <person name="Zyl L.V."/>
            <person name="Trindade M."/>
        </authorList>
    </citation>
    <scope>NUCLEOTIDE SEQUENCE [LARGE SCALE GENOMIC DNA]</scope>
    <source>
        <strain evidence="5 6">A5K-61T</strain>
    </source>
</reference>
<evidence type="ECO:0000256" key="3">
    <source>
        <dbReference type="SAM" id="SignalP"/>
    </source>
</evidence>
<protein>
    <submittedName>
        <fullName evidence="5">Iron-regulated protein A</fullName>
    </submittedName>
</protein>
<evidence type="ECO:0000256" key="1">
    <source>
        <dbReference type="ARBA" id="ARBA00004196"/>
    </source>
</evidence>
<dbReference type="PROSITE" id="PS51257">
    <property type="entry name" value="PROKAR_LIPOPROTEIN"/>
    <property type="match status" value="1"/>
</dbReference>
<evidence type="ECO:0000313" key="5">
    <source>
        <dbReference type="EMBL" id="WDE12529.1"/>
    </source>
</evidence>
<proteinExistence type="predicted"/>
<organism evidence="5 6">
    <name type="scientific">Thalassomonas haliotis</name>
    <dbReference type="NCBI Taxonomy" id="485448"/>
    <lineage>
        <taxon>Bacteria</taxon>
        <taxon>Pseudomonadati</taxon>
        <taxon>Pseudomonadota</taxon>
        <taxon>Gammaproteobacteria</taxon>
        <taxon>Alteromonadales</taxon>
        <taxon>Colwelliaceae</taxon>
        <taxon>Thalassomonas</taxon>
    </lineage>
</organism>
<dbReference type="Gene3D" id="1.20.1420.20">
    <property type="entry name" value="M75 peptidase, HXXE motif"/>
    <property type="match status" value="1"/>
</dbReference>
<dbReference type="InterPro" id="IPR018976">
    <property type="entry name" value="Imelysin-like"/>
</dbReference>
<evidence type="ECO:0000259" key="4">
    <source>
        <dbReference type="Pfam" id="PF09375"/>
    </source>
</evidence>
<dbReference type="RefSeq" id="WP_274052809.1">
    <property type="nucleotide sequence ID" value="NZ_CP059693.1"/>
</dbReference>
<name>A0ABY7VFN8_9GAMM</name>
<evidence type="ECO:0000313" key="6">
    <source>
        <dbReference type="Proteomes" id="UP001215231"/>
    </source>
</evidence>
<feature type="domain" description="Imelysin-like" evidence="4">
    <location>
        <begin position="60"/>
        <end position="373"/>
    </location>
</feature>
<dbReference type="Proteomes" id="UP001215231">
    <property type="component" value="Chromosome"/>
</dbReference>
<comment type="subcellular location">
    <subcellularLocation>
        <location evidence="1">Cell envelope</location>
    </subcellularLocation>
</comment>
<sequence>MLTRKTLIAASVSTLLLTACGGGGSSSKDNDTVTPVEEAGFSYDATNMINNVTTDIIVGGYKALNFRAEDFYQSTLTLLNTPTMENLEAAKTAWQVVRVPWEQGEAHIFGPVDALSIDPHLDTWPLNTSDLQTLLTTQSGFSADELKTWNDDVQGFHTMEFLLFGDGVTDNTKSIDEMTALEREYLVATAEVFQGYTQALYDAWTVTQDATDANSPAYQDLLLTPGNEVYSSQLGVVEELINGMIGIVDEVGNGKIAEPFGASIAATDTSLVESQYSWNSLADFSNNIRGVQNVYRGEFSGNSDPVVGLIDFVTAADATLATRVDNEILAAIDAIDAIAGENNMPFRQAINDADARVRIQAAIDALSTLQATLENDVLTLLNDWKLT</sequence>
<dbReference type="CDD" id="cd14658">
    <property type="entry name" value="Imelysin-like_IrpA"/>
    <property type="match status" value="1"/>
</dbReference>
<dbReference type="InterPro" id="IPR034982">
    <property type="entry name" value="Imelysin-like_IrpA"/>
</dbReference>
<accession>A0ABY7VFN8</accession>
<dbReference type="EMBL" id="CP059693">
    <property type="protein sequence ID" value="WDE12529.1"/>
    <property type="molecule type" value="Genomic_DNA"/>
</dbReference>
<feature type="signal peptide" evidence="3">
    <location>
        <begin position="1"/>
        <end position="21"/>
    </location>
</feature>
<dbReference type="Pfam" id="PF09375">
    <property type="entry name" value="Peptidase_M75"/>
    <property type="match status" value="1"/>
</dbReference>
<keyword evidence="6" id="KW-1185">Reference proteome</keyword>
<evidence type="ECO:0000256" key="2">
    <source>
        <dbReference type="ARBA" id="ARBA00022729"/>
    </source>
</evidence>
<feature type="chain" id="PRO_5045505081" evidence="3">
    <location>
        <begin position="22"/>
        <end position="387"/>
    </location>
</feature>
<keyword evidence="2 3" id="KW-0732">Signal</keyword>
<dbReference type="InterPro" id="IPR038352">
    <property type="entry name" value="Imelysin_sf"/>
</dbReference>
<gene>
    <name evidence="5" type="ORF">H3N35_03335</name>
</gene>